<comment type="caution">
    <text evidence="3">The sequence shown here is derived from an EMBL/GenBank/DDBJ whole genome shotgun (WGS) entry which is preliminary data.</text>
</comment>
<keyword evidence="4" id="KW-1185">Reference proteome</keyword>
<reference evidence="3" key="1">
    <citation type="submission" date="2018-05" db="EMBL/GenBank/DDBJ databases">
        <title>Draft genome of Mucuna pruriens seed.</title>
        <authorList>
            <person name="Nnadi N.E."/>
            <person name="Vos R."/>
            <person name="Hasami M.H."/>
            <person name="Devisetty U.K."/>
            <person name="Aguiy J.C."/>
        </authorList>
    </citation>
    <scope>NUCLEOTIDE SEQUENCE [LARGE SCALE GENOMIC DNA]</scope>
    <source>
        <strain evidence="3">JCA_2017</strain>
    </source>
</reference>
<evidence type="ECO:0000313" key="4">
    <source>
        <dbReference type="Proteomes" id="UP000257109"/>
    </source>
</evidence>
<gene>
    <name evidence="3" type="ORF">CR513_15692</name>
</gene>
<dbReference type="Proteomes" id="UP000257109">
    <property type="component" value="Unassembled WGS sequence"/>
</dbReference>
<dbReference type="EMBL" id="QJKJ01002852">
    <property type="protein sequence ID" value="RDY01036.1"/>
    <property type="molecule type" value="Genomic_DNA"/>
</dbReference>
<dbReference type="Gene3D" id="1.10.287.1490">
    <property type="match status" value="1"/>
</dbReference>
<feature type="coiled-coil region" evidence="1">
    <location>
        <begin position="403"/>
        <end position="458"/>
    </location>
</feature>
<evidence type="ECO:0000256" key="1">
    <source>
        <dbReference type="SAM" id="Coils"/>
    </source>
</evidence>
<accession>A0A371HE10</accession>
<dbReference type="PANTHER" id="PTHR31099">
    <property type="entry name" value="OS06G0165300 PROTEIN"/>
    <property type="match status" value="1"/>
</dbReference>
<dbReference type="OrthoDB" id="1436751at2759"/>
<protein>
    <submittedName>
        <fullName evidence="3">Uncharacterized protein</fullName>
    </submittedName>
</protein>
<feature type="region of interest" description="Disordered" evidence="2">
    <location>
        <begin position="238"/>
        <end position="288"/>
    </location>
</feature>
<keyword evidence="1" id="KW-0175">Coiled coil</keyword>
<proteinExistence type="predicted"/>
<dbReference type="PANTHER" id="PTHR31099:SF28">
    <property type="entry name" value="F5J5.12"/>
    <property type="match status" value="1"/>
</dbReference>
<organism evidence="3 4">
    <name type="scientific">Mucuna pruriens</name>
    <name type="common">Velvet bean</name>
    <name type="synonym">Dolichos pruriens</name>
    <dbReference type="NCBI Taxonomy" id="157652"/>
    <lineage>
        <taxon>Eukaryota</taxon>
        <taxon>Viridiplantae</taxon>
        <taxon>Streptophyta</taxon>
        <taxon>Embryophyta</taxon>
        <taxon>Tracheophyta</taxon>
        <taxon>Spermatophyta</taxon>
        <taxon>Magnoliopsida</taxon>
        <taxon>eudicotyledons</taxon>
        <taxon>Gunneridae</taxon>
        <taxon>Pentapetalae</taxon>
        <taxon>rosids</taxon>
        <taxon>fabids</taxon>
        <taxon>Fabales</taxon>
        <taxon>Fabaceae</taxon>
        <taxon>Papilionoideae</taxon>
        <taxon>50 kb inversion clade</taxon>
        <taxon>NPAAA clade</taxon>
        <taxon>indigoferoid/millettioid clade</taxon>
        <taxon>Phaseoleae</taxon>
        <taxon>Mucuna</taxon>
    </lineage>
</organism>
<name>A0A371HE10_MUCPR</name>
<evidence type="ECO:0000256" key="2">
    <source>
        <dbReference type="SAM" id="MobiDB-lite"/>
    </source>
</evidence>
<feature type="compositionally biased region" description="Basic and acidic residues" evidence="2">
    <location>
        <begin position="257"/>
        <end position="272"/>
    </location>
</feature>
<feature type="non-terminal residue" evidence="3">
    <location>
        <position position="1"/>
    </location>
</feature>
<dbReference type="AlphaFoldDB" id="A0A371HE10"/>
<dbReference type="STRING" id="157652.A0A371HE10"/>
<feature type="coiled-coil region" evidence="1">
    <location>
        <begin position="487"/>
        <end position="528"/>
    </location>
</feature>
<sequence>MTHSEVRSLAEDGKWVCGSHADMLKVVRYGERERVCHAAKEGEEPFIYMYETMLLDLGVILPSDFFEADVLRGLGIAPSQLHPNGWAAIQDFKVVCLALGMLPSAPVFLNHYTTRVGESASRPVSGLGLFTSYTASYKGFKSRFVKIQAAEKSHFCIDSRPLPLYWQEPPKFKGLARSQLPLEAKVDLQLLDNLPRGMSCRDIVSWMSSNNATLKLKSMLKRQGVDMAELIKKARLTNDARSSGQKASSTKTTSTVAEKKSAASLAEKDSAKRCPTRRRPSGRPTLSRLRRRLLRRGRLLFLLLHLCLRNLKGKVVVTAGPGLPLGGLPCYVAPPSVGSMWGPGFDMRSLLPISRIPPHDRGLLVSAGAAGSIDMMTAYMACSLATLETWRGMLCKAEQIVAKEAITKELEKAQKAKAESLAEVQKMKEASQKANAEIEDLKAKLAAAQTESTLLKTKVSSSEAEMVLLKSALAESQSRVVEVESILASDKEALKAAEAKTASAESEASKLKEENAELAERVACLEGAIVDQHEDGFNKALRQIALLALDFDLSPYDMTKEKAGGIFCINQVWDDGSLDFTLKEEMEITLRDTMASRLDAWVEWFNGVNTEGDGTNIKGHNGF</sequence>
<feature type="compositionally biased region" description="Low complexity" evidence="2">
    <location>
        <begin position="242"/>
        <end position="256"/>
    </location>
</feature>
<evidence type="ECO:0000313" key="3">
    <source>
        <dbReference type="EMBL" id="RDY01036.1"/>
    </source>
</evidence>